<accession>N1PRB8</accession>
<proteinExistence type="predicted"/>
<dbReference type="EMBL" id="KB446537">
    <property type="protein sequence ID" value="EME45932.1"/>
    <property type="molecule type" value="Genomic_DNA"/>
</dbReference>
<name>N1PRB8_DOTSN</name>
<evidence type="ECO:0000313" key="1">
    <source>
        <dbReference type="EMBL" id="EME45932.1"/>
    </source>
</evidence>
<evidence type="ECO:0000313" key="2">
    <source>
        <dbReference type="Proteomes" id="UP000016933"/>
    </source>
</evidence>
<organism evidence="1 2">
    <name type="scientific">Dothistroma septosporum (strain NZE10 / CBS 128990)</name>
    <name type="common">Red band needle blight fungus</name>
    <name type="synonym">Mycosphaerella pini</name>
    <dbReference type="NCBI Taxonomy" id="675120"/>
    <lineage>
        <taxon>Eukaryota</taxon>
        <taxon>Fungi</taxon>
        <taxon>Dikarya</taxon>
        <taxon>Ascomycota</taxon>
        <taxon>Pezizomycotina</taxon>
        <taxon>Dothideomycetes</taxon>
        <taxon>Dothideomycetidae</taxon>
        <taxon>Mycosphaerellales</taxon>
        <taxon>Mycosphaerellaceae</taxon>
        <taxon>Dothistroma</taxon>
    </lineage>
</organism>
<keyword evidence="2" id="KW-1185">Reference proteome</keyword>
<dbReference type="AlphaFoldDB" id="N1PRB8"/>
<protein>
    <submittedName>
        <fullName evidence="1">Uncharacterized protein</fullName>
    </submittedName>
</protein>
<dbReference type="HOGENOM" id="CLU_2108956_0_0_1"/>
<reference evidence="2" key="1">
    <citation type="journal article" date="2012" name="PLoS Genet.">
        <title>The genomes of the fungal plant pathogens Cladosporium fulvum and Dothistroma septosporum reveal adaptation to different hosts and lifestyles but also signatures of common ancestry.</title>
        <authorList>
            <person name="de Wit P.J.G.M."/>
            <person name="van der Burgt A."/>
            <person name="Oekmen B."/>
            <person name="Stergiopoulos I."/>
            <person name="Abd-Elsalam K.A."/>
            <person name="Aerts A.L."/>
            <person name="Bahkali A.H."/>
            <person name="Beenen H.G."/>
            <person name="Chettri P."/>
            <person name="Cox M.P."/>
            <person name="Datema E."/>
            <person name="de Vries R.P."/>
            <person name="Dhillon B."/>
            <person name="Ganley A.R."/>
            <person name="Griffiths S.A."/>
            <person name="Guo Y."/>
            <person name="Hamelin R.C."/>
            <person name="Henrissat B."/>
            <person name="Kabir M.S."/>
            <person name="Jashni M.K."/>
            <person name="Kema G."/>
            <person name="Klaubauf S."/>
            <person name="Lapidus A."/>
            <person name="Levasseur A."/>
            <person name="Lindquist E."/>
            <person name="Mehrabi R."/>
            <person name="Ohm R.A."/>
            <person name="Owen T.J."/>
            <person name="Salamov A."/>
            <person name="Schwelm A."/>
            <person name="Schijlen E."/>
            <person name="Sun H."/>
            <person name="van den Burg H.A."/>
            <person name="van Ham R.C.H.J."/>
            <person name="Zhang S."/>
            <person name="Goodwin S.B."/>
            <person name="Grigoriev I.V."/>
            <person name="Collemare J."/>
            <person name="Bradshaw R.E."/>
        </authorList>
    </citation>
    <scope>NUCLEOTIDE SEQUENCE [LARGE SCALE GENOMIC DNA]</scope>
    <source>
        <strain evidence="2">NZE10 / CBS 128990</strain>
    </source>
</reference>
<sequence>MPAETVAFILPMNTASDDALRIKADRFMLHDASTYRISKPSGCKRRRAVLAKLSSSTHIGRWYHIISTARGTCLRLTKDMGVEPQHFYIRADANDGTLLLTDVSKSGLWYSIEAS</sequence>
<dbReference type="Proteomes" id="UP000016933">
    <property type="component" value="Unassembled WGS sequence"/>
</dbReference>
<gene>
    <name evidence="1" type="ORF">DOTSEDRAFT_32637</name>
</gene>
<reference evidence="1 2" key="2">
    <citation type="journal article" date="2012" name="PLoS Pathog.">
        <title>Diverse lifestyles and strategies of plant pathogenesis encoded in the genomes of eighteen Dothideomycetes fungi.</title>
        <authorList>
            <person name="Ohm R.A."/>
            <person name="Feau N."/>
            <person name="Henrissat B."/>
            <person name="Schoch C.L."/>
            <person name="Horwitz B.A."/>
            <person name="Barry K.W."/>
            <person name="Condon B.J."/>
            <person name="Copeland A.C."/>
            <person name="Dhillon B."/>
            <person name="Glaser F."/>
            <person name="Hesse C.N."/>
            <person name="Kosti I."/>
            <person name="LaButti K."/>
            <person name="Lindquist E.A."/>
            <person name="Lucas S."/>
            <person name="Salamov A.A."/>
            <person name="Bradshaw R.E."/>
            <person name="Ciuffetti L."/>
            <person name="Hamelin R.C."/>
            <person name="Kema G.H.J."/>
            <person name="Lawrence C."/>
            <person name="Scott J.A."/>
            <person name="Spatafora J.W."/>
            <person name="Turgeon B.G."/>
            <person name="de Wit P.J.G.M."/>
            <person name="Zhong S."/>
            <person name="Goodwin S.B."/>
            <person name="Grigoriev I.V."/>
        </authorList>
    </citation>
    <scope>NUCLEOTIDE SEQUENCE [LARGE SCALE GENOMIC DNA]</scope>
    <source>
        <strain evidence="2">NZE10 / CBS 128990</strain>
    </source>
</reference>